<evidence type="ECO:0000256" key="2">
    <source>
        <dbReference type="ARBA" id="ARBA00022475"/>
    </source>
</evidence>
<dbReference type="Pfam" id="PF02687">
    <property type="entry name" value="FtsX"/>
    <property type="match status" value="1"/>
</dbReference>
<evidence type="ECO:0000256" key="3">
    <source>
        <dbReference type="ARBA" id="ARBA00022692"/>
    </source>
</evidence>
<keyword evidence="11" id="KW-1185">Reference proteome</keyword>
<keyword evidence="4 7" id="KW-1133">Transmembrane helix</keyword>
<feature type="transmembrane region" description="Helical" evidence="7">
    <location>
        <begin position="327"/>
        <end position="353"/>
    </location>
</feature>
<evidence type="ECO:0000256" key="5">
    <source>
        <dbReference type="ARBA" id="ARBA00023136"/>
    </source>
</evidence>
<comment type="subcellular location">
    <subcellularLocation>
        <location evidence="1">Cell membrane</location>
        <topology evidence="1">Multi-pass membrane protein</topology>
    </subcellularLocation>
</comment>
<reference evidence="10 11" key="1">
    <citation type="submission" date="2024-03" db="EMBL/GenBank/DDBJ databases">
        <title>Mouse gut bacterial collection (mGBC) of GemPharmatech.</title>
        <authorList>
            <person name="He Y."/>
            <person name="Dong L."/>
            <person name="Wu D."/>
            <person name="Gao X."/>
            <person name="Lin Z."/>
        </authorList>
    </citation>
    <scope>NUCLEOTIDE SEQUENCE [LARGE SCALE GENOMIC DNA]</scope>
    <source>
        <strain evidence="10 11">15-30</strain>
    </source>
</reference>
<feature type="transmembrane region" description="Helical" evidence="7">
    <location>
        <begin position="271"/>
        <end position="292"/>
    </location>
</feature>
<sequence length="398" mass="42581">MKTIELFKAAWQSLRANPKRSFLTMIGIIIGIAAVITIMALGNGVKQKMIESFKTTEGGEQTTTINFLSDDPQKVGFTQQDILAIEQNFSGQVKNAKLEQKDSEITATAEFGNSAAQAVSLGLIKDPLKDLKLVAGKELTKTAIATGKNEALVAKEVARSQYGSLERALGTPVFINNTSYTIVGIYEKNMNVEGPALNDVIVPKALYLTTVDTTTGSNSLKLTITKGKSASTVSKKVVKYLKKNGSAKNNGQYEYFDAGAILQSISNVFDMLTYFISAIAGISLFIAGIGVMNMMYISVSERTQEIGIRLAIGATPRNIMNQFLLEAIMLTVGGGLLGFLCGWGLASLISTFLPYGIKAAVTLSSFLLAFGVSTAVGIIFGILPAKQAANKNLIDILR</sequence>
<evidence type="ECO:0000313" key="11">
    <source>
        <dbReference type="Proteomes" id="UP001565236"/>
    </source>
</evidence>
<dbReference type="Proteomes" id="UP001565236">
    <property type="component" value="Unassembled WGS sequence"/>
</dbReference>
<proteinExistence type="inferred from homology"/>
<evidence type="ECO:0000256" key="6">
    <source>
        <dbReference type="ARBA" id="ARBA00038076"/>
    </source>
</evidence>
<feature type="domain" description="ABC3 transporter permease C-terminal" evidence="8">
    <location>
        <begin position="278"/>
        <end position="392"/>
    </location>
</feature>
<feature type="transmembrane region" description="Helical" evidence="7">
    <location>
        <begin position="21"/>
        <end position="42"/>
    </location>
</feature>
<dbReference type="Pfam" id="PF12704">
    <property type="entry name" value="MacB_PCD"/>
    <property type="match status" value="1"/>
</dbReference>
<dbReference type="PANTHER" id="PTHR30572:SF4">
    <property type="entry name" value="ABC TRANSPORTER PERMEASE YTRF"/>
    <property type="match status" value="1"/>
</dbReference>
<accession>A0ABV4DQA7</accession>
<dbReference type="InterPro" id="IPR050250">
    <property type="entry name" value="Macrolide_Exporter_MacB"/>
</dbReference>
<dbReference type="EMBL" id="JBCLUF010000018">
    <property type="protein sequence ID" value="MEY8662464.1"/>
    <property type="molecule type" value="Genomic_DNA"/>
</dbReference>
<dbReference type="InterPro" id="IPR003838">
    <property type="entry name" value="ABC3_permease_C"/>
</dbReference>
<keyword evidence="5 7" id="KW-0472">Membrane</keyword>
<dbReference type="PANTHER" id="PTHR30572">
    <property type="entry name" value="MEMBRANE COMPONENT OF TRANSPORTER-RELATED"/>
    <property type="match status" value="1"/>
</dbReference>
<comment type="caution">
    <text evidence="10">The sequence shown here is derived from an EMBL/GenBank/DDBJ whole genome shotgun (WGS) entry which is preliminary data.</text>
</comment>
<gene>
    <name evidence="10" type="ORF">AALT52_06130</name>
</gene>
<keyword evidence="3 7" id="KW-0812">Transmembrane</keyword>
<feature type="domain" description="MacB-like periplasmic core" evidence="9">
    <location>
        <begin position="21"/>
        <end position="238"/>
    </location>
</feature>
<dbReference type="RefSeq" id="WP_369942044.1">
    <property type="nucleotide sequence ID" value="NZ_JBCLUF010000018.1"/>
</dbReference>
<comment type="similarity">
    <text evidence="6">Belongs to the ABC-4 integral membrane protein family.</text>
</comment>
<dbReference type="InterPro" id="IPR025857">
    <property type="entry name" value="MacB_PCD"/>
</dbReference>
<evidence type="ECO:0000256" key="1">
    <source>
        <dbReference type="ARBA" id="ARBA00004651"/>
    </source>
</evidence>
<organism evidence="10 11">
    <name type="scientific">Ligilactobacillus faecis</name>
    <dbReference type="NCBI Taxonomy" id="762833"/>
    <lineage>
        <taxon>Bacteria</taxon>
        <taxon>Bacillati</taxon>
        <taxon>Bacillota</taxon>
        <taxon>Bacilli</taxon>
        <taxon>Lactobacillales</taxon>
        <taxon>Lactobacillaceae</taxon>
        <taxon>Ligilactobacillus</taxon>
    </lineage>
</organism>
<evidence type="ECO:0000256" key="4">
    <source>
        <dbReference type="ARBA" id="ARBA00022989"/>
    </source>
</evidence>
<evidence type="ECO:0000259" key="8">
    <source>
        <dbReference type="Pfam" id="PF02687"/>
    </source>
</evidence>
<evidence type="ECO:0000259" key="9">
    <source>
        <dbReference type="Pfam" id="PF12704"/>
    </source>
</evidence>
<keyword evidence="2" id="KW-1003">Cell membrane</keyword>
<feature type="transmembrane region" description="Helical" evidence="7">
    <location>
        <begin position="359"/>
        <end position="383"/>
    </location>
</feature>
<protein>
    <submittedName>
        <fullName evidence="10">ABC transporter permease</fullName>
    </submittedName>
</protein>
<name>A0ABV4DQA7_9LACO</name>
<evidence type="ECO:0000256" key="7">
    <source>
        <dbReference type="SAM" id="Phobius"/>
    </source>
</evidence>
<evidence type="ECO:0000313" key="10">
    <source>
        <dbReference type="EMBL" id="MEY8662464.1"/>
    </source>
</evidence>